<feature type="compositionally biased region" description="Pro residues" evidence="8">
    <location>
        <begin position="279"/>
        <end position="290"/>
    </location>
</feature>
<dbReference type="GO" id="GO:0005847">
    <property type="term" value="C:mRNA cleavage and polyadenylation specificity factor complex"/>
    <property type="evidence" value="ECO:0007669"/>
    <property type="project" value="TreeGrafter"/>
</dbReference>
<dbReference type="AlphaFoldDB" id="A0AAV4U1I7"/>
<feature type="compositionally biased region" description="Basic and acidic residues" evidence="8">
    <location>
        <begin position="324"/>
        <end position="341"/>
    </location>
</feature>
<dbReference type="InterPro" id="IPR000504">
    <property type="entry name" value="RRM_dom"/>
</dbReference>
<evidence type="ECO:0000256" key="3">
    <source>
        <dbReference type="ARBA" id="ARBA00022664"/>
    </source>
</evidence>
<dbReference type="GO" id="GO:0031124">
    <property type="term" value="P:mRNA 3'-end processing"/>
    <property type="evidence" value="ECO:0007669"/>
    <property type="project" value="InterPro"/>
</dbReference>
<dbReference type="Pfam" id="PF14327">
    <property type="entry name" value="CSTF2_hinge"/>
    <property type="match status" value="1"/>
</dbReference>
<dbReference type="PANTHER" id="PTHR45735">
    <property type="entry name" value="CLEAVAGE STIMULATION FACTOR SUBUNIT 2"/>
    <property type="match status" value="1"/>
</dbReference>
<dbReference type="Gene3D" id="3.30.70.330">
    <property type="match status" value="1"/>
</dbReference>
<dbReference type="SUPFAM" id="SSF54928">
    <property type="entry name" value="RNA-binding domain, RBD"/>
    <property type="match status" value="1"/>
</dbReference>
<evidence type="ECO:0000256" key="1">
    <source>
        <dbReference type="ARBA" id="ARBA00004123"/>
    </source>
</evidence>
<feature type="region of interest" description="Disordered" evidence="8">
    <location>
        <begin position="238"/>
        <end position="481"/>
    </location>
</feature>
<dbReference type="InterPro" id="IPR012677">
    <property type="entry name" value="Nucleotide-bd_a/b_plait_sf"/>
</dbReference>
<comment type="caution">
    <text evidence="10">The sequence shown here is derived from an EMBL/GenBank/DDBJ whole genome shotgun (WGS) entry which is preliminary data.</text>
</comment>
<dbReference type="FunFam" id="1.10.20.70:FF:000001">
    <property type="entry name" value="Cleavage stimulation factor subunit 2"/>
    <property type="match status" value="1"/>
</dbReference>
<dbReference type="GO" id="GO:0003729">
    <property type="term" value="F:mRNA binding"/>
    <property type="evidence" value="ECO:0007669"/>
    <property type="project" value="TreeGrafter"/>
</dbReference>
<feature type="compositionally biased region" description="Polar residues" evidence="8">
    <location>
        <begin position="238"/>
        <end position="256"/>
    </location>
</feature>
<dbReference type="InterPro" id="IPR035979">
    <property type="entry name" value="RBD_domain_sf"/>
</dbReference>
<dbReference type="Gene3D" id="1.25.40.630">
    <property type="match status" value="1"/>
</dbReference>
<keyword evidence="6" id="KW-0539">Nucleus</keyword>
<gene>
    <name evidence="10" type="primary">CSTF2</name>
    <name evidence="10" type="ORF">CDAR_321431</name>
</gene>
<dbReference type="InterPro" id="IPR025742">
    <property type="entry name" value="CSTF2_hinge"/>
</dbReference>
<evidence type="ECO:0000256" key="2">
    <source>
        <dbReference type="ARBA" id="ARBA00022553"/>
    </source>
</evidence>
<evidence type="ECO:0000259" key="9">
    <source>
        <dbReference type="PROSITE" id="PS50102"/>
    </source>
</evidence>
<feature type="compositionally biased region" description="Low complexity" evidence="8">
    <location>
        <begin position="269"/>
        <end position="278"/>
    </location>
</feature>
<evidence type="ECO:0000256" key="6">
    <source>
        <dbReference type="ARBA" id="ARBA00023242"/>
    </source>
</evidence>
<dbReference type="EMBL" id="BPLQ01010561">
    <property type="protein sequence ID" value="GIY51622.1"/>
    <property type="molecule type" value="Genomic_DNA"/>
</dbReference>
<evidence type="ECO:0000313" key="10">
    <source>
        <dbReference type="EMBL" id="GIY51622.1"/>
    </source>
</evidence>
<name>A0AAV4U1I7_9ARAC</name>
<sequence length="537" mass="57986">MSAMQGALSAAERSMRSVFVGNIPYEATEEQLKDIFAEVGPVVSFRLVYDRETGKPKGYGFCEYKDQEMALSAMRNLNSYELNGRALRVDNAASEKSKEELKNLQASLGGPPVESPYGPEVLPEKAPDAISKVMCSVPPEQLYELMIQMKTCIENNPNEARNLLMQNPQLSYALLQAQVIMKIIDTETAKNLLHSPGFVPPPTGALLPTPEKKIIPNSGTLPPPPVNIEVPMSYPTSLASTPANSLPQNSMVSNPRPTQPVAPLTRPALLGERPLLMPERPPLAPGPPNPILQGPFPERARYPQPRMPTGPPQNRWPASSDPRTLNDQDLRQMPMSDRDMRPPPMLIGDKDMRQGPIDQDLRTMNVPSGIPDNRSFDPRFRNIAPGEAPPMGAPNSRPVPIPDAPGFDRPRPGPEPYNVRGGPPATTARVEDPRAAGPPPTNPAAANARVPPNPRVNAVSGGSPAVGGASPNPNASPRPANNSLAAAAAAIAPHDQEKAALIMQVLQLSDQQIAMLPPEQRQSIMILKEQIARSTNI</sequence>
<reference evidence="10 11" key="1">
    <citation type="submission" date="2021-06" db="EMBL/GenBank/DDBJ databases">
        <title>Caerostris darwini draft genome.</title>
        <authorList>
            <person name="Kono N."/>
            <person name="Arakawa K."/>
        </authorList>
    </citation>
    <scope>NUCLEOTIDE SEQUENCE [LARGE SCALE GENOMIC DNA]</scope>
</reference>
<keyword evidence="2" id="KW-0597">Phosphoprotein</keyword>
<protein>
    <submittedName>
        <fullName evidence="10">Cleavage stimulation factor subunit 2</fullName>
    </submittedName>
</protein>
<keyword evidence="4" id="KW-0677">Repeat</keyword>
<comment type="subcellular location">
    <subcellularLocation>
        <location evidence="1">Nucleus</location>
    </subcellularLocation>
</comment>
<dbReference type="Proteomes" id="UP001054837">
    <property type="component" value="Unassembled WGS sequence"/>
</dbReference>
<dbReference type="Pfam" id="PF00076">
    <property type="entry name" value="RRM_1"/>
    <property type="match status" value="1"/>
</dbReference>
<evidence type="ECO:0000256" key="8">
    <source>
        <dbReference type="SAM" id="MobiDB-lite"/>
    </source>
</evidence>
<feature type="compositionally biased region" description="Low complexity" evidence="8">
    <location>
        <begin position="443"/>
        <end position="481"/>
    </location>
</feature>
<evidence type="ECO:0000256" key="4">
    <source>
        <dbReference type="ARBA" id="ARBA00022737"/>
    </source>
</evidence>
<feature type="domain" description="RRM" evidence="9">
    <location>
        <begin position="16"/>
        <end position="94"/>
    </location>
</feature>
<keyword evidence="11" id="KW-1185">Reference proteome</keyword>
<dbReference type="Pfam" id="PF14304">
    <property type="entry name" value="CSTF_C"/>
    <property type="match status" value="1"/>
</dbReference>
<dbReference type="InterPro" id="IPR026896">
    <property type="entry name" value="CSTF_C"/>
</dbReference>
<dbReference type="InterPro" id="IPR038192">
    <property type="entry name" value="CSTF_C_sf"/>
</dbReference>
<dbReference type="SMART" id="SM00360">
    <property type="entry name" value="RRM"/>
    <property type="match status" value="1"/>
</dbReference>
<dbReference type="PANTHER" id="PTHR45735:SF2">
    <property type="entry name" value="CLEAVAGE STIMULATION FACTOR SUBUNIT 2"/>
    <property type="match status" value="1"/>
</dbReference>
<evidence type="ECO:0000256" key="7">
    <source>
        <dbReference type="PROSITE-ProRule" id="PRU00176"/>
    </source>
</evidence>
<dbReference type="FunFam" id="1.25.40.630:FF:000001">
    <property type="entry name" value="Cleavage stimulation factor subunit 2"/>
    <property type="match status" value="1"/>
</dbReference>
<organism evidence="10 11">
    <name type="scientific">Caerostris darwini</name>
    <dbReference type="NCBI Taxonomy" id="1538125"/>
    <lineage>
        <taxon>Eukaryota</taxon>
        <taxon>Metazoa</taxon>
        <taxon>Ecdysozoa</taxon>
        <taxon>Arthropoda</taxon>
        <taxon>Chelicerata</taxon>
        <taxon>Arachnida</taxon>
        <taxon>Araneae</taxon>
        <taxon>Araneomorphae</taxon>
        <taxon>Entelegynae</taxon>
        <taxon>Araneoidea</taxon>
        <taxon>Araneidae</taxon>
        <taxon>Caerostris</taxon>
    </lineage>
</organism>
<keyword evidence="5 7" id="KW-0694">RNA-binding</keyword>
<keyword evidence="3" id="KW-0507">mRNA processing</keyword>
<proteinExistence type="predicted"/>
<evidence type="ECO:0000256" key="5">
    <source>
        <dbReference type="ARBA" id="ARBA00022884"/>
    </source>
</evidence>
<dbReference type="Gene3D" id="1.10.20.70">
    <property type="entry name" value="Transcription termination and cleavage factor, C-terminal domain"/>
    <property type="match status" value="1"/>
</dbReference>
<evidence type="ECO:0000313" key="11">
    <source>
        <dbReference type="Proteomes" id="UP001054837"/>
    </source>
</evidence>
<dbReference type="PROSITE" id="PS50102">
    <property type="entry name" value="RRM"/>
    <property type="match status" value="1"/>
</dbReference>
<accession>A0AAV4U1I7</accession>
<feature type="compositionally biased region" description="Pro residues" evidence="8">
    <location>
        <begin position="387"/>
        <end position="403"/>
    </location>
</feature>
<dbReference type="FunFam" id="3.30.70.330:FF:000061">
    <property type="entry name" value="cleavage stimulation factor subunit 2 isoform X1"/>
    <property type="match status" value="1"/>
</dbReference>
<dbReference type="CDD" id="cd12671">
    <property type="entry name" value="RRM_CSTF2_CSTF2T"/>
    <property type="match status" value="1"/>
</dbReference>